<dbReference type="Proteomes" id="UP000030184">
    <property type="component" value="Unassembled WGS sequence"/>
</dbReference>
<reference evidence="4" key="1">
    <citation type="journal article" date="2014" name="Genome Announc.">
        <title>Draft Genome Sequence of Marine Flavobacterium Jejuia pallidilutea Strain 11shimoA1 and Pigmentation Mutants.</title>
        <authorList>
            <person name="Takatani N."/>
            <person name="Nakanishi M."/>
            <person name="Meirelles P."/>
            <person name="Mino S."/>
            <person name="Suda W."/>
            <person name="Oshima K."/>
            <person name="Hattori M."/>
            <person name="Ohkuma M."/>
            <person name="Hosokawa M."/>
            <person name="Miyashita K."/>
            <person name="Thompson F.L."/>
            <person name="Niwa A."/>
            <person name="Sawabe T."/>
            <person name="Sawabe T."/>
        </authorList>
    </citation>
    <scope>NUCLEOTIDE SEQUENCE [LARGE SCALE GENOMIC DNA]</scope>
    <source>
        <strain evidence="4">JCM 19538</strain>
    </source>
</reference>
<dbReference type="RefSeq" id="WP_042244114.1">
    <property type="nucleotide sequence ID" value="NZ_BBNR01000010.1"/>
</dbReference>
<dbReference type="AlphaFoldDB" id="A0A098LQH0"/>
<evidence type="ECO:0000313" key="4">
    <source>
        <dbReference type="Proteomes" id="UP000030184"/>
    </source>
</evidence>
<feature type="domain" description="Coenzyme F420 hydrogenase/dehydrogenase beta subunit N-terminal" evidence="1">
    <location>
        <begin position="96"/>
        <end position="175"/>
    </location>
</feature>
<dbReference type="GO" id="GO:0052592">
    <property type="term" value="F:oxidoreductase activity, acting on CH or CH2 groups, with an iron-sulfur protein as acceptor"/>
    <property type="evidence" value="ECO:0007669"/>
    <property type="project" value="TreeGrafter"/>
</dbReference>
<name>A0A098LQH0_9FLAO</name>
<sequence>MKTESQILNETVIENGYCIGCGACAAKKDSPFEMRMDKYGNFVAESSNVNLSLNTAKVLNTCPFSNESKNETELAKEFFPDIKRTDSKIGRFEKNFAGYVKEDDFRKKGSSGGVAKWIGYQLLKNNEIDYFVQLIPNQSTDSSELLFDYGFFSKPEDVLKGSKSSYYPVTLVDVINKIANEDARFAITGVPCFIKTLRLIASEDKILKERIKFTLGIVCGGMKSANHAKMIGWELGVNPENLIGIDFRRKYKDRPASQKIYQVWSNKDNVERYRNAGEIFGTDYGSGLFKPKACDYCDDVVGELADVSIGDAWLKDYRNDPDGTSLIIVRNQKILALLENAAEEHRVKITEITEVEAGDSQAGGFRHRREGLSYRLKKRHDKGEWVPKKRVEPGEFDISSKRKRIYDLREKLAEDSHIFFHEALVKNDPSLFKSKIGVLMNKYYKANLPPVYKRIKNKAQRALKKLKLK</sequence>
<dbReference type="InterPro" id="IPR007525">
    <property type="entry name" value="FrhB_FdhB_C"/>
</dbReference>
<dbReference type="OrthoDB" id="9813230at2"/>
<proteinExistence type="predicted"/>
<dbReference type="EMBL" id="BBNY01000004">
    <property type="protein sequence ID" value="GAL88717.1"/>
    <property type="molecule type" value="Genomic_DNA"/>
</dbReference>
<evidence type="ECO:0000259" key="2">
    <source>
        <dbReference type="Pfam" id="PF04432"/>
    </source>
</evidence>
<dbReference type="PANTHER" id="PTHR31332:SF0">
    <property type="entry name" value="7-HYDROXYMETHYL CHLOROPHYLL A REDUCTASE, CHLOROPLASTIC"/>
    <property type="match status" value="1"/>
</dbReference>
<organism evidence="3 4">
    <name type="scientific">Jejuia pallidilutea</name>
    <dbReference type="NCBI Taxonomy" id="504487"/>
    <lineage>
        <taxon>Bacteria</taxon>
        <taxon>Pseudomonadati</taxon>
        <taxon>Bacteroidota</taxon>
        <taxon>Flavobacteriia</taxon>
        <taxon>Flavobacteriales</taxon>
        <taxon>Flavobacteriaceae</taxon>
        <taxon>Jejuia</taxon>
    </lineage>
</organism>
<protein>
    <submittedName>
        <fullName evidence="3">Coenzyme F420-dependent oxidoreductase</fullName>
    </submittedName>
</protein>
<gene>
    <name evidence="3" type="ORF">JCM19538_1152</name>
</gene>
<feature type="domain" description="Coenzyme F420 hydrogenase/dehydrogenase beta subunit C-terminal" evidence="2">
    <location>
        <begin position="184"/>
        <end position="354"/>
    </location>
</feature>
<evidence type="ECO:0000313" key="3">
    <source>
        <dbReference type="EMBL" id="GAL88717.1"/>
    </source>
</evidence>
<dbReference type="Pfam" id="PF04432">
    <property type="entry name" value="FrhB_FdhB_C"/>
    <property type="match status" value="1"/>
</dbReference>
<dbReference type="InterPro" id="IPR045220">
    <property type="entry name" value="FRHB/FDHB/HCAR-like"/>
</dbReference>
<keyword evidence="4" id="KW-1185">Reference proteome</keyword>
<dbReference type="InterPro" id="IPR007516">
    <property type="entry name" value="Co_F420_Hydgase/DH_bsu_N"/>
</dbReference>
<dbReference type="Pfam" id="PF04422">
    <property type="entry name" value="FrhB_FdhB_N"/>
    <property type="match status" value="1"/>
</dbReference>
<evidence type="ECO:0000259" key="1">
    <source>
        <dbReference type="Pfam" id="PF04422"/>
    </source>
</evidence>
<accession>A0A098LQH0</accession>
<comment type="caution">
    <text evidence="3">The sequence shown here is derived from an EMBL/GenBank/DDBJ whole genome shotgun (WGS) entry which is preliminary data.</text>
</comment>
<dbReference type="PANTHER" id="PTHR31332">
    <property type="entry name" value="7-HYDROXYMETHYL CHLOROPHYLL A REDUCTASE, CHLOROPLASTIC"/>
    <property type="match status" value="1"/>
</dbReference>